<sequence>MFCVPSTEIGANMNITKGGLVLFSANSNSSCMELSKRIAERLGVEMGKVQVYQEPNRETRVQIQESVRGKDVFIIQTVSKDVNTTIMELLIMVYACKTSCAKSIIGVIPYFPYSKQCKMRKRGSIVSKLLASMMCKAGLTHLITMDLHQKEIQGFFNIPVDNLRASPFLLQYIQEEIPDYRNAVIVAKSPASAKRAQSFAERLRLGIAVIHGEAQDAESDMVDGRHSPPTAKNVAAIHPSLEIPMLIPKEKPPITVVGDVGGRIAIIVDDIIDDVDSFLAAAETLKERGAYKIFVMATHGLLSSDAPRLIEESAIDEVVVTNTIPHEIQKLQPGGTGVPAWVDLCPAHTQLRSLVYLRLHAPLILRESNKKKKENKKKPKWPHGGHQKAGILGLAALFGYRCWRSGSVVGLVAADVSASLPCISPAGSGAVPAPARARCRVDGGTGKSKK</sequence>
<dbReference type="GO" id="GO:0006015">
    <property type="term" value="P:5-phosphoribose 1-diphosphate biosynthetic process"/>
    <property type="evidence" value="ECO:0007669"/>
    <property type="project" value="TreeGrafter"/>
</dbReference>
<proteinExistence type="inferred from homology"/>
<name>A0A8C3CYP2_CAIMO</name>
<dbReference type="PANTHER" id="PTHR10210:SF29">
    <property type="entry name" value="PHOSPHORIBOSYL PYROPHOSPHATE SYNTHASE-ASSOCIATED PROTEIN 2"/>
    <property type="match status" value="1"/>
</dbReference>
<comment type="similarity">
    <text evidence="1">Belongs to the ribose-phosphate pyrophosphokinase family.</text>
</comment>
<evidence type="ECO:0000256" key="1">
    <source>
        <dbReference type="ARBA" id="ARBA00006478"/>
    </source>
</evidence>
<dbReference type="SMART" id="SM01400">
    <property type="entry name" value="Pribosyltran_N"/>
    <property type="match status" value="1"/>
</dbReference>
<organism evidence="7 8">
    <name type="scientific">Cairina moschata</name>
    <name type="common">Muscovy duck</name>
    <dbReference type="NCBI Taxonomy" id="8855"/>
    <lineage>
        <taxon>Eukaryota</taxon>
        <taxon>Metazoa</taxon>
        <taxon>Chordata</taxon>
        <taxon>Craniata</taxon>
        <taxon>Vertebrata</taxon>
        <taxon>Euteleostomi</taxon>
        <taxon>Archelosauria</taxon>
        <taxon>Archosauria</taxon>
        <taxon>Dinosauria</taxon>
        <taxon>Saurischia</taxon>
        <taxon>Theropoda</taxon>
        <taxon>Coelurosauria</taxon>
        <taxon>Aves</taxon>
        <taxon>Neognathae</taxon>
        <taxon>Galloanserae</taxon>
        <taxon>Anseriformes</taxon>
        <taxon>Anatidae</taxon>
        <taxon>Anatinae</taxon>
        <taxon>Cairina</taxon>
    </lineage>
</organism>
<dbReference type="Gene3D" id="3.40.50.2020">
    <property type="match status" value="2"/>
</dbReference>
<feature type="region of interest" description="Disordered" evidence="5">
    <location>
        <begin position="428"/>
        <end position="450"/>
    </location>
</feature>
<dbReference type="GO" id="GO:0005737">
    <property type="term" value="C:cytoplasm"/>
    <property type="evidence" value="ECO:0007669"/>
    <property type="project" value="TreeGrafter"/>
</dbReference>
<dbReference type="Pfam" id="PF13793">
    <property type="entry name" value="Pribosyltran_N"/>
    <property type="match status" value="1"/>
</dbReference>
<feature type="domain" description="Ribose-phosphate pyrophosphokinase N-terminal" evidence="6">
    <location>
        <begin position="28"/>
        <end position="138"/>
    </location>
</feature>
<dbReference type="GO" id="GO:0000287">
    <property type="term" value="F:magnesium ion binding"/>
    <property type="evidence" value="ECO:0007669"/>
    <property type="project" value="InterPro"/>
</dbReference>
<keyword evidence="8" id="KW-1185">Reference proteome</keyword>
<dbReference type="Pfam" id="PF14572">
    <property type="entry name" value="Pribosyl_synth"/>
    <property type="match status" value="1"/>
</dbReference>
<dbReference type="PANTHER" id="PTHR10210">
    <property type="entry name" value="RIBOSE-PHOSPHATE DIPHOSPHOKINASE FAMILY MEMBER"/>
    <property type="match status" value="1"/>
</dbReference>
<protein>
    <recommendedName>
        <fullName evidence="4">Phosphoribosyl pyrophosphate synthase-associated protein 2</fullName>
    </recommendedName>
</protein>
<keyword evidence="2" id="KW-0545">Nucleotide biosynthesis</keyword>
<accession>A0A8C3CYP2</accession>
<evidence type="ECO:0000313" key="7">
    <source>
        <dbReference type="Ensembl" id="ENSCMMP00000028192.1"/>
    </source>
</evidence>
<evidence type="ECO:0000256" key="4">
    <source>
        <dbReference type="ARBA" id="ARBA00040164"/>
    </source>
</evidence>
<evidence type="ECO:0000256" key="2">
    <source>
        <dbReference type="ARBA" id="ARBA00022727"/>
    </source>
</evidence>
<dbReference type="SUPFAM" id="SSF53271">
    <property type="entry name" value="PRTase-like"/>
    <property type="match status" value="2"/>
</dbReference>
<dbReference type="AlphaFoldDB" id="A0A8C3CYP2"/>
<dbReference type="GO" id="GO:0005524">
    <property type="term" value="F:ATP binding"/>
    <property type="evidence" value="ECO:0007669"/>
    <property type="project" value="TreeGrafter"/>
</dbReference>
<dbReference type="InterPro" id="IPR029057">
    <property type="entry name" value="PRTase-like"/>
</dbReference>
<dbReference type="Ensembl" id="ENSCMMT00000030743.1">
    <property type="protein sequence ID" value="ENSCMMP00000028188.1"/>
    <property type="gene ID" value="ENSCMMG00000017194.1"/>
</dbReference>
<evidence type="ECO:0000256" key="3">
    <source>
        <dbReference type="ARBA" id="ARBA00037514"/>
    </source>
</evidence>
<evidence type="ECO:0000256" key="5">
    <source>
        <dbReference type="SAM" id="MobiDB-lite"/>
    </source>
</evidence>
<reference evidence="7" key="1">
    <citation type="submission" date="2018-09" db="EMBL/GenBank/DDBJ databases">
        <title>Common duck and Muscovy duck high density SNP chip.</title>
        <authorList>
            <person name="Vignal A."/>
            <person name="Thebault N."/>
            <person name="Warren W.C."/>
        </authorList>
    </citation>
    <scope>NUCLEOTIDE SEQUENCE [LARGE SCALE GENOMIC DNA]</scope>
</reference>
<comment type="function">
    <text evidence="3">Seems to play a negative regulatory role in 5-phosphoribose 1-diphosphate synthesis.</text>
</comment>
<reference evidence="7" key="2">
    <citation type="submission" date="2025-05" db="UniProtKB">
        <authorList>
            <consortium name="Ensembl"/>
        </authorList>
    </citation>
    <scope>IDENTIFICATION</scope>
</reference>
<dbReference type="InterPro" id="IPR029099">
    <property type="entry name" value="Pribosyltran_N"/>
</dbReference>
<dbReference type="InterPro" id="IPR005946">
    <property type="entry name" value="Rib-P_diPkinase"/>
</dbReference>
<dbReference type="FunFam" id="3.40.50.2020:FF:000012">
    <property type="entry name" value="Phosphoribosyl pyrophosphate synthase-associated protein 2 isoform 1"/>
    <property type="match status" value="1"/>
</dbReference>
<dbReference type="Proteomes" id="UP000694556">
    <property type="component" value="Chromosome 15"/>
</dbReference>
<dbReference type="GO" id="GO:0002189">
    <property type="term" value="C:ribose phosphate diphosphokinase complex"/>
    <property type="evidence" value="ECO:0007669"/>
    <property type="project" value="TreeGrafter"/>
</dbReference>
<dbReference type="NCBIfam" id="TIGR01251">
    <property type="entry name" value="ribP_PPkin"/>
    <property type="match status" value="1"/>
</dbReference>
<dbReference type="GO" id="GO:0006164">
    <property type="term" value="P:purine nucleotide biosynthetic process"/>
    <property type="evidence" value="ECO:0007669"/>
    <property type="project" value="TreeGrafter"/>
</dbReference>
<dbReference type="Ensembl" id="ENSCMMT00000030747.1">
    <property type="protein sequence ID" value="ENSCMMP00000028192.1"/>
    <property type="gene ID" value="ENSCMMG00000017194.1"/>
</dbReference>
<dbReference type="GO" id="GO:0004749">
    <property type="term" value="F:ribose phosphate diphosphokinase activity"/>
    <property type="evidence" value="ECO:0007669"/>
    <property type="project" value="TreeGrafter"/>
</dbReference>
<evidence type="ECO:0000313" key="8">
    <source>
        <dbReference type="Proteomes" id="UP000694556"/>
    </source>
</evidence>
<evidence type="ECO:0000259" key="6">
    <source>
        <dbReference type="Pfam" id="PF13793"/>
    </source>
</evidence>
<dbReference type="FunFam" id="3.40.50.2020:FF:000014">
    <property type="entry name" value="Ribose-phosphate pyrophosphokinase 1"/>
    <property type="match status" value="1"/>
</dbReference>